<dbReference type="SUPFAM" id="SSF51395">
    <property type="entry name" value="FMN-linked oxidoreductases"/>
    <property type="match status" value="1"/>
</dbReference>
<evidence type="ECO:0000256" key="1">
    <source>
        <dbReference type="ARBA" id="ARBA00001917"/>
    </source>
</evidence>
<sequence>MFDERYTPVKLDDTNLFKPLKLNDKITLQHRAVMVPLTRKRADDKYVLKQDLSHWEEEDWKQFAAQPENKVDSVNKKGLVTEYYHQRSIRPGTLIIAEATFISGKAGGYENVPGIWNDEQAASLKKVIDAIHANKSYMFVQLWNLGRQADPIVLKNEGYDFLSASEVYPINDNAVDSTRKSKECGNPLKACTIEDIEDFKRDYLVAARNAFKAGADGVEIHAANGYLINQFIDVKVNKRTDQYGPQSFENRSRFLFEVLDSMVAEFGADRVAVRLSPFGTFGDMSGDDAYPETIQMYTYIYQELEKRRLAGKGPVYLSIVEPRVTNPFLTEGEGVLNTVNNEFLFDHFKGVVLRAGNMVLGNKFTKKIIDQNDRTLAGFGRYWIANPDLVDRLEKELPLNKYDRNTFYADTYRGYIDYPFYKE</sequence>
<dbReference type="OrthoDB" id="3969599at2759"/>
<dbReference type="PANTHER" id="PTHR22893:SF91">
    <property type="entry name" value="NADPH DEHYDROGENASE 2-RELATED"/>
    <property type="match status" value="1"/>
</dbReference>
<dbReference type="Proteomes" id="UP000095605">
    <property type="component" value="Unassembled WGS sequence"/>
</dbReference>
<comment type="caution">
    <text evidence="5">The sequence shown here is derived from an EMBL/GenBank/DDBJ whole genome shotgun (WGS) entry which is preliminary data.</text>
</comment>
<reference evidence="6" key="1">
    <citation type="journal article" date="2016" name="Genome Announc.">
        <title>Genome sequences of three species of Hanseniaspora isolated from spontaneous wine fermentations.</title>
        <authorList>
            <person name="Sternes P.R."/>
            <person name="Lee D."/>
            <person name="Kutyna D.R."/>
            <person name="Borneman A.R."/>
        </authorList>
    </citation>
    <scope>NUCLEOTIDE SEQUENCE [LARGE SCALE GENOMIC DNA]</scope>
    <source>
        <strain evidence="6">AWRI3578</strain>
    </source>
</reference>
<accession>A0A1E5RZS8</accession>
<dbReference type="InterPro" id="IPR001155">
    <property type="entry name" value="OxRdtase_FMN_N"/>
</dbReference>
<keyword evidence="6" id="KW-1185">Reference proteome</keyword>
<dbReference type="CDD" id="cd02933">
    <property type="entry name" value="OYE_like_FMN"/>
    <property type="match status" value="1"/>
</dbReference>
<comment type="similarity">
    <text evidence="2">Belongs to the NADH:flavin oxidoreductase/NADH oxidase family.</text>
</comment>
<dbReference type="AlphaFoldDB" id="A0A1E5RZS8"/>
<dbReference type="GO" id="GO:0003959">
    <property type="term" value="F:NADPH dehydrogenase activity"/>
    <property type="evidence" value="ECO:0007669"/>
    <property type="project" value="TreeGrafter"/>
</dbReference>
<organism evidence="5 6">
    <name type="scientific">Hanseniaspora opuntiae</name>
    <dbReference type="NCBI Taxonomy" id="211096"/>
    <lineage>
        <taxon>Eukaryota</taxon>
        <taxon>Fungi</taxon>
        <taxon>Dikarya</taxon>
        <taxon>Ascomycota</taxon>
        <taxon>Saccharomycotina</taxon>
        <taxon>Saccharomycetes</taxon>
        <taxon>Saccharomycodales</taxon>
        <taxon>Saccharomycodaceae</taxon>
        <taxon>Hanseniaspora</taxon>
    </lineage>
</organism>
<dbReference type="Pfam" id="PF00724">
    <property type="entry name" value="Oxidored_FMN"/>
    <property type="match status" value="1"/>
</dbReference>
<comment type="cofactor">
    <cofactor evidence="1">
        <name>FMN</name>
        <dbReference type="ChEBI" id="CHEBI:58210"/>
    </cofactor>
</comment>
<keyword evidence="3" id="KW-0285">Flavoprotein</keyword>
<name>A0A1E5RZS8_9ASCO</name>
<dbReference type="PANTHER" id="PTHR22893">
    <property type="entry name" value="NADH OXIDOREDUCTASE-RELATED"/>
    <property type="match status" value="1"/>
</dbReference>
<evidence type="ECO:0000259" key="4">
    <source>
        <dbReference type="Pfam" id="PF00724"/>
    </source>
</evidence>
<dbReference type="EMBL" id="LPNL01000001">
    <property type="protein sequence ID" value="OEJ92258.1"/>
    <property type="molecule type" value="Genomic_DNA"/>
</dbReference>
<keyword evidence="3" id="KW-0288">FMN</keyword>
<evidence type="ECO:0000313" key="5">
    <source>
        <dbReference type="EMBL" id="OEJ92258.1"/>
    </source>
</evidence>
<dbReference type="InterPro" id="IPR013785">
    <property type="entry name" value="Aldolase_TIM"/>
</dbReference>
<dbReference type="InterPro" id="IPR045247">
    <property type="entry name" value="Oye-like"/>
</dbReference>
<proteinExistence type="inferred from homology"/>
<evidence type="ECO:0000256" key="3">
    <source>
        <dbReference type="ARBA" id="ARBA00022643"/>
    </source>
</evidence>
<feature type="domain" description="NADH:flavin oxidoreductase/NADH oxidase N-terminal" evidence="4">
    <location>
        <begin position="74"/>
        <end position="400"/>
    </location>
</feature>
<protein>
    <submittedName>
        <fullName evidence="5">NADPH dehydrogenase 2</fullName>
    </submittedName>
</protein>
<evidence type="ECO:0000313" key="6">
    <source>
        <dbReference type="Proteomes" id="UP000095605"/>
    </source>
</evidence>
<evidence type="ECO:0000256" key="2">
    <source>
        <dbReference type="ARBA" id="ARBA00005979"/>
    </source>
</evidence>
<dbReference type="GO" id="GO:0010181">
    <property type="term" value="F:FMN binding"/>
    <property type="evidence" value="ECO:0007669"/>
    <property type="project" value="InterPro"/>
</dbReference>
<dbReference type="Gene3D" id="3.20.20.70">
    <property type="entry name" value="Aldolase class I"/>
    <property type="match status" value="1"/>
</dbReference>
<gene>
    <name evidence="5" type="ORF">AWRI3578_g73</name>
</gene>